<protein>
    <submittedName>
        <fullName evidence="2">Uncharacterized protein</fullName>
    </submittedName>
</protein>
<name>A0A179IMB1_CORDF</name>
<gene>
    <name evidence="2" type="ORF">LLEC1_07418</name>
</gene>
<sequence length="71" mass="8000">MRTYDDTFSGQRIYPGKVRPSPSPPPVAMRYPGAAIERSDEERILVTPWVLGPPKYATELLIALSPDRLRC</sequence>
<proteinExistence type="predicted"/>
<keyword evidence="3" id="KW-1185">Reference proteome</keyword>
<reference evidence="2 3" key="1">
    <citation type="submission" date="2016-03" db="EMBL/GenBank/DDBJ databases">
        <title>Fine-scale spatial genetic structure of a fungal parasite of coffee scale insects.</title>
        <authorList>
            <person name="Jackson D."/>
            <person name="Zemenick K.A."/>
            <person name="Malloure B."/>
            <person name="Quandt C.A."/>
            <person name="James T.Y."/>
        </authorList>
    </citation>
    <scope>NUCLEOTIDE SEQUENCE [LARGE SCALE GENOMIC DNA]</scope>
    <source>
        <strain evidence="2 3">UM487</strain>
    </source>
</reference>
<organism evidence="2 3">
    <name type="scientific">Cordyceps confragosa</name>
    <name type="common">Lecanicillium lecanii</name>
    <dbReference type="NCBI Taxonomy" id="2714763"/>
    <lineage>
        <taxon>Eukaryota</taxon>
        <taxon>Fungi</taxon>
        <taxon>Dikarya</taxon>
        <taxon>Ascomycota</taxon>
        <taxon>Pezizomycotina</taxon>
        <taxon>Sordariomycetes</taxon>
        <taxon>Hypocreomycetidae</taxon>
        <taxon>Hypocreales</taxon>
        <taxon>Cordycipitaceae</taxon>
        <taxon>Akanthomyces</taxon>
    </lineage>
</organism>
<accession>A0A179IMB1</accession>
<dbReference type="OrthoDB" id="1727108at2759"/>
<dbReference type="EMBL" id="LUKN01000488">
    <property type="protein sequence ID" value="OAR02840.1"/>
    <property type="molecule type" value="Genomic_DNA"/>
</dbReference>
<dbReference type="Proteomes" id="UP000243081">
    <property type="component" value="Unassembled WGS sequence"/>
</dbReference>
<feature type="region of interest" description="Disordered" evidence="1">
    <location>
        <begin position="1"/>
        <end position="26"/>
    </location>
</feature>
<evidence type="ECO:0000313" key="2">
    <source>
        <dbReference type="EMBL" id="OAR02840.1"/>
    </source>
</evidence>
<feature type="compositionally biased region" description="Polar residues" evidence="1">
    <location>
        <begin position="1"/>
        <end position="10"/>
    </location>
</feature>
<evidence type="ECO:0000313" key="3">
    <source>
        <dbReference type="Proteomes" id="UP000243081"/>
    </source>
</evidence>
<comment type="caution">
    <text evidence="2">The sequence shown here is derived from an EMBL/GenBank/DDBJ whole genome shotgun (WGS) entry which is preliminary data.</text>
</comment>
<evidence type="ECO:0000256" key="1">
    <source>
        <dbReference type="SAM" id="MobiDB-lite"/>
    </source>
</evidence>
<dbReference type="AlphaFoldDB" id="A0A179IMB1"/>